<comment type="subcellular location">
    <subcellularLocation>
        <location evidence="5">Cell membrane</location>
        <topology evidence="5">Multi-pass membrane protein</topology>
    </subcellularLocation>
    <subcellularLocation>
        <location evidence="1">Membrane</location>
        <topology evidence="1">Multi-pass membrane protein</topology>
    </subcellularLocation>
</comment>
<dbReference type="Proteomes" id="UP001238179">
    <property type="component" value="Chromosome"/>
</dbReference>
<comment type="similarity">
    <text evidence="5">Belongs to the 4-toluene sulfonate uptake permease (TSUP) (TC 2.A.102) family.</text>
</comment>
<evidence type="ECO:0000313" key="6">
    <source>
        <dbReference type="EMBL" id="BDU74960.1"/>
    </source>
</evidence>
<accession>A0AA48KBD2</accession>
<dbReference type="Pfam" id="PF01925">
    <property type="entry name" value="TauE"/>
    <property type="match status" value="1"/>
</dbReference>
<reference evidence="7" key="1">
    <citation type="journal article" date="2023" name="Int. J. Syst. Evol. Microbiol.">
        <title>Mesoterricola silvestris gen. nov., sp. nov., Mesoterricola sediminis sp. nov., Geothrix oryzae sp. nov., Geothrix edaphica sp. nov., Geothrix rubra sp. nov., and Geothrix limicola sp. nov., six novel members of Acidobacteriota isolated from soils.</title>
        <authorList>
            <person name="Itoh H."/>
            <person name="Sugisawa Y."/>
            <person name="Mise K."/>
            <person name="Xu Z."/>
            <person name="Kuniyasu M."/>
            <person name="Ushijima N."/>
            <person name="Kawano K."/>
            <person name="Kobayashi E."/>
            <person name="Shiratori Y."/>
            <person name="Masuda Y."/>
            <person name="Senoo K."/>
        </authorList>
    </citation>
    <scope>NUCLEOTIDE SEQUENCE [LARGE SCALE GENOMIC DNA]</scope>
    <source>
        <strain evidence="7">W79</strain>
    </source>
</reference>
<keyword evidence="4 5" id="KW-0472">Membrane</keyword>
<gene>
    <name evidence="6" type="ORF">METEAL_41340</name>
</gene>
<evidence type="ECO:0000313" key="7">
    <source>
        <dbReference type="Proteomes" id="UP001238179"/>
    </source>
</evidence>
<dbReference type="PANTHER" id="PTHR43483">
    <property type="entry name" value="MEMBRANE TRANSPORTER PROTEIN HI_0806-RELATED"/>
    <property type="match status" value="1"/>
</dbReference>
<name>A0AA48KBD2_9BACT</name>
<feature type="transmembrane region" description="Helical" evidence="5">
    <location>
        <begin position="184"/>
        <end position="203"/>
    </location>
</feature>
<evidence type="ECO:0000256" key="5">
    <source>
        <dbReference type="RuleBase" id="RU363041"/>
    </source>
</evidence>
<dbReference type="PANTHER" id="PTHR43483:SF3">
    <property type="entry name" value="MEMBRANE TRANSPORTER PROTEIN HI_0806-RELATED"/>
    <property type="match status" value="1"/>
</dbReference>
<proteinExistence type="inferred from homology"/>
<feature type="transmembrane region" description="Helical" evidence="5">
    <location>
        <begin position="23"/>
        <end position="43"/>
    </location>
</feature>
<feature type="transmembrane region" description="Helical" evidence="5">
    <location>
        <begin position="143"/>
        <end position="172"/>
    </location>
</feature>
<evidence type="ECO:0000256" key="2">
    <source>
        <dbReference type="ARBA" id="ARBA00022692"/>
    </source>
</evidence>
<keyword evidence="3 5" id="KW-1133">Transmembrane helix</keyword>
<organism evidence="6 7">
    <name type="scientific">Mesoterricola silvestris</name>
    <dbReference type="NCBI Taxonomy" id="2927979"/>
    <lineage>
        <taxon>Bacteria</taxon>
        <taxon>Pseudomonadati</taxon>
        <taxon>Acidobacteriota</taxon>
        <taxon>Holophagae</taxon>
        <taxon>Holophagales</taxon>
        <taxon>Holophagaceae</taxon>
        <taxon>Mesoterricola</taxon>
    </lineage>
</organism>
<dbReference type="KEGG" id="msil:METEAL_41340"/>
<feature type="transmembrane region" description="Helical" evidence="5">
    <location>
        <begin position="106"/>
        <end position="123"/>
    </location>
</feature>
<dbReference type="EMBL" id="AP027080">
    <property type="protein sequence ID" value="BDU74960.1"/>
    <property type="molecule type" value="Genomic_DNA"/>
</dbReference>
<protein>
    <recommendedName>
        <fullName evidence="5">Probable membrane transporter protein</fullName>
    </recommendedName>
</protein>
<evidence type="ECO:0000256" key="3">
    <source>
        <dbReference type="ARBA" id="ARBA00022989"/>
    </source>
</evidence>
<evidence type="ECO:0000256" key="1">
    <source>
        <dbReference type="ARBA" id="ARBA00004141"/>
    </source>
</evidence>
<dbReference type="AlphaFoldDB" id="A0AA48KBD2"/>
<keyword evidence="7" id="KW-1185">Reference proteome</keyword>
<feature type="transmembrane region" description="Helical" evidence="5">
    <location>
        <begin position="75"/>
        <end position="94"/>
    </location>
</feature>
<feature type="transmembrane region" description="Helical" evidence="5">
    <location>
        <begin position="240"/>
        <end position="256"/>
    </location>
</feature>
<dbReference type="InterPro" id="IPR002781">
    <property type="entry name" value="TM_pro_TauE-like"/>
</dbReference>
<sequence>MAGTWVMAAGSLAAGLCGGILSGLFGIGGGIILIPMLGLLLGLSQHQAQGVTLAAMLLPNGLPAVLHFRKQGIRIHWPLVVFLTAAFLPGVWAGARLASHIPDGPLRTVFGVFLAILALRTWFQKPAAAGRETRVPSAREMLLPGLGIGLAAGTLSGLLGIGGGIVIIPFLVWSLDLSQHEAQAACLAFMLAPIGLPGVLVYARHQGGLPWLIMGGVAVGFLCGAYGGARIATRLNAPRLRRAFAILMACVAVLMLF</sequence>
<keyword evidence="5" id="KW-1003">Cell membrane</keyword>
<dbReference type="GO" id="GO:0005886">
    <property type="term" value="C:plasma membrane"/>
    <property type="evidence" value="ECO:0007669"/>
    <property type="project" value="UniProtKB-SubCell"/>
</dbReference>
<keyword evidence="2 5" id="KW-0812">Transmembrane</keyword>
<feature type="transmembrane region" description="Helical" evidence="5">
    <location>
        <begin position="209"/>
        <end position="228"/>
    </location>
</feature>
<evidence type="ECO:0000256" key="4">
    <source>
        <dbReference type="ARBA" id="ARBA00023136"/>
    </source>
</evidence>
<dbReference type="RefSeq" id="WP_316413641.1">
    <property type="nucleotide sequence ID" value="NZ_AP027080.1"/>
</dbReference>
<feature type="transmembrane region" description="Helical" evidence="5">
    <location>
        <begin position="50"/>
        <end position="69"/>
    </location>
</feature>